<evidence type="ECO:0000256" key="3">
    <source>
        <dbReference type="ARBA" id="ARBA00022989"/>
    </source>
</evidence>
<reference evidence="7" key="2">
    <citation type="submission" date="2025-08" db="UniProtKB">
        <authorList>
            <consortium name="Ensembl"/>
        </authorList>
    </citation>
    <scope>IDENTIFICATION</scope>
    <source>
        <strain evidence="7">Boxer</strain>
    </source>
</reference>
<dbReference type="Pfam" id="PF06472">
    <property type="entry name" value="ABC_membrane_2"/>
    <property type="match status" value="1"/>
</dbReference>
<evidence type="ECO:0000313" key="7">
    <source>
        <dbReference type="Ensembl" id="ENSCAFP00845034258.1"/>
    </source>
</evidence>
<dbReference type="GeneTree" id="ENSGT00950000182955"/>
<feature type="domain" description="ABC transmembrane type-1" evidence="6">
    <location>
        <begin position="1"/>
        <end position="68"/>
    </location>
</feature>
<keyword evidence="3 5" id="KW-1133">Transmembrane helix</keyword>
<keyword evidence="2 5" id="KW-0812">Transmembrane</keyword>
<dbReference type="GO" id="GO:0005524">
    <property type="term" value="F:ATP binding"/>
    <property type="evidence" value="ECO:0007669"/>
    <property type="project" value="InterPro"/>
</dbReference>
<feature type="transmembrane region" description="Helical" evidence="5">
    <location>
        <begin position="42"/>
        <end position="68"/>
    </location>
</feature>
<dbReference type="GO" id="GO:0016020">
    <property type="term" value="C:membrane"/>
    <property type="evidence" value="ECO:0007669"/>
    <property type="project" value="InterPro"/>
</dbReference>
<sequence length="249" mass="27018">MQIRVNAESAAFFRAGHVEHTRTDRRLQRLLQTQRELMSKELWLYIGVNTFDYLGSILSYVVIAIPIFSGVYGDLSPTELSTLVSKNAFVCIYLISCFTRLIDLSSTLSDVAGYTHRIGELQETLLDMSLKLRGGEILDESEWNMDRWVPGWQGSAVVVEATLGALSLGLPWSCALSSWAAEFCGADARAACLVPGTLQVFIGSGTVPASVPASGTCCGHLHLPPAAGSTVHTPAWTRDEKTNLSGISH</sequence>
<evidence type="ECO:0000256" key="4">
    <source>
        <dbReference type="ARBA" id="ARBA00023136"/>
    </source>
</evidence>
<gene>
    <name evidence="7" type="primary">LOC119869278</name>
</gene>
<evidence type="ECO:0000256" key="5">
    <source>
        <dbReference type="SAM" id="Phobius"/>
    </source>
</evidence>
<dbReference type="PANTHER" id="PTHR11384:SF59">
    <property type="entry name" value="LYSOSOMAL COBALAMIN TRANSPORTER ABCD4"/>
    <property type="match status" value="1"/>
</dbReference>
<keyword evidence="8" id="KW-1185">Reference proteome</keyword>
<evidence type="ECO:0000256" key="1">
    <source>
        <dbReference type="ARBA" id="ARBA00022448"/>
    </source>
</evidence>
<dbReference type="InterPro" id="IPR011527">
    <property type="entry name" value="ABC1_TM_dom"/>
</dbReference>
<organism evidence="7 8">
    <name type="scientific">Canis lupus familiaris</name>
    <name type="common">Dog</name>
    <name type="synonym">Canis familiaris</name>
    <dbReference type="NCBI Taxonomy" id="9615"/>
    <lineage>
        <taxon>Eukaryota</taxon>
        <taxon>Metazoa</taxon>
        <taxon>Chordata</taxon>
        <taxon>Craniata</taxon>
        <taxon>Vertebrata</taxon>
        <taxon>Euteleostomi</taxon>
        <taxon>Mammalia</taxon>
        <taxon>Eutheria</taxon>
        <taxon>Laurasiatheria</taxon>
        <taxon>Carnivora</taxon>
        <taxon>Caniformia</taxon>
        <taxon>Canidae</taxon>
        <taxon>Canis</taxon>
    </lineage>
</organism>
<dbReference type="Proteomes" id="UP000805418">
    <property type="component" value="Unassembled WGS sequence"/>
</dbReference>
<reference evidence="7" key="3">
    <citation type="submission" date="2025-09" db="UniProtKB">
        <authorList>
            <consortium name="Ensembl"/>
        </authorList>
    </citation>
    <scope>IDENTIFICATION</scope>
    <source>
        <strain evidence="7">Boxer</strain>
    </source>
</reference>
<proteinExistence type="predicted"/>
<evidence type="ECO:0000259" key="6">
    <source>
        <dbReference type="Pfam" id="PF06472"/>
    </source>
</evidence>
<accession>A0A8I3Q543</accession>
<dbReference type="GO" id="GO:0140359">
    <property type="term" value="F:ABC-type transporter activity"/>
    <property type="evidence" value="ECO:0007669"/>
    <property type="project" value="InterPro"/>
</dbReference>
<dbReference type="Ensembl" id="ENSCAFT00845043724.1">
    <property type="protein sequence ID" value="ENSCAFP00845034258.1"/>
    <property type="gene ID" value="ENSCAFG00845024787.1"/>
</dbReference>
<protein>
    <recommendedName>
        <fullName evidence="6">ABC transmembrane type-1 domain-containing protein</fullName>
    </recommendedName>
</protein>
<keyword evidence="1" id="KW-0813">Transport</keyword>
<keyword evidence="4 5" id="KW-0472">Membrane</keyword>
<evidence type="ECO:0000313" key="8">
    <source>
        <dbReference type="Proteomes" id="UP000805418"/>
    </source>
</evidence>
<evidence type="ECO:0000256" key="2">
    <source>
        <dbReference type="ARBA" id="ARBA00022692"/>
    </source>
</evidence>
<reference evidence="7" key="1">
    <citation type="submission" date="2020-03" db="EMBL/GenBank/DDBJ databases">
        <title>Long-read based genome assembly of a Labrador retriever dog.</title>
        <authorList>
            <person name="Eory L."/>
            <person name="Zhang W."/>
            <person name="Schoenebeck J."/>
        </authorList>
    </citation>
    <scope>NUCLEOTIDE SEQUENCE [LARGE SCALE GENOMIC DNA]</scope>
    <source>
        <strain evidence="7">Labrador retriever</strain>
    </source>
</reference>
<dbReference type="AlphaFoldDB" id="A0A8I3Q543"/>
<dbReference type="PANTHER" id="PTHR11384">
    <property type="entry name" value="ATP-BINDING CASSETTE, SUB-FAMILY D MEMBER"/>
    <property type="match status" value="1"/>
</dbReference>
<name>A0A8I3Q543_CANLF</name>
<dbReference type="InterPro" id="IPR050835">
    <property type="entry name" value="ABC_transporter_sub-D"/>
</dbReference>